<dbReference type="GO" id="GO:0004177">
    <property type="term" value="F:aminopeptidase activity"/>
    <property type="evidence" value="ECO:0007669"/>
    <property type="project" value="UniProtKB-KW"/>
</dbReference>
<protein>
    <recommendedName>
        <fullName evidence="3">Xaa-Pro dipeptidyl-peptidase</fullName>
        <ecNumber evidence="3">3.4.14.11</ecNumber>
    </recommendedName>
    <alternativeName>
        <fullName evidence="8">X-prolyl-dipeptidyl aminopeptidase</fullName>
    </alternativeName>
</protein>
<keyword evidence="6 11" id="KW-0378">Hydrolase</keyword>
<keyword evidence="7" id="KW-0720">Serine protease</keyword>
<comment type="catalytic activity">
    <reaction evidence="1">
        <text>Hydrolyzes Xaa-Pro-|- bonds to release unblocked, N-terminal dipeptides from substrates including Ala-Pro-|-p-nitroanilide and (sequentially) Tyr-Pro-|-Phe-Pro-|-Gly-Pro-|-Ile.</text>
        <dbReference type="EC" id="3.4.14.11"/>
    </reaction>
</comment>
<dbReference type="SMART" id="SM00939">
    <property type="entry name" value="PepX_C"/>
    <property type="match status" value="1"/>
</dbReference>
<dbReference type="InterPro" id="IPR029058">
    <property type="entry name" value="AB_hydrolase_fold"/>
</dbReference>
<feature type="region of interest" description="Disordered" evidence="9">
    <location>
        <begin position="1"/>
        <end position="25"/>
    </location>
</feature>
<evidence type="ECO:0000259" key="10">
    <source>
        <dbReference type="SMART" id="SM00939"/>
    </source>
</evidence>
<dbReference type="Gene3D" id="3.40.50.1820">
    <property type="entry name" value="alpha/beta hydrolase"/>
    <property type="match status" value="2"/>
</dbReference>
<keyword evidence="4 11" id="KW-0031">Aminopeptidase</keyword>
<dbReference type="RefSeq" id="WP_006169170.1">
    <property type="nucleotide sequence ID" value="NZ_AOIN01000096.1"/>
</dbReference>
<dbReference type="SUPFAM" id="SSF49785">
    <property type="entry name" value="Galactose-binding domain-like"/>
    <property type="match status" value="1"/>
</dbReference>
<dbReference type="Pfam" id="PF02129">
    <property type="entry name" value="Peptidase_S15"/>
    <property type="match status" value="1"/>
</dbReference>
<dbReference type="STRING" id="1227492.C482_18257"/>
<proteinExistence type="inferred from homology"/>
<evidence type="ECO:0000256" key="9">
    <source>
        <dbReference type="SAM" id="MobiDB-lite"/>
    </source>
</evidence>
<accession>M0AAB9</accession>
<evidence type="ECO:0000313" key="11">
    <source>
        <dbReference type="EMBL" id="ELY94278.1"/>
    </source>
</evidence>
<dbReference type="SUPFAM" id="SSF53474">
    <property type="entry name" value="alpha/beta-Hydrolases"/>
    <property type="match status" value="1"/>
</dbReference>
<dbReference type="AlphaFoldDB" id="M0AAB9"/>
<dbReference type="GO" id="GO:0008236">
    <property type="term" value="F:serine-type peptidase activity"/>
    <property type="evidence" value="ECO:0007669"/>
    <property type="project" value="UniProtKB-KW"/>
</dbReference>
<dbReference type="InterPro" id="IPR006311">
    <property type="entry name" value="TAT_signal"/>
</dbReference>
<evidence type="ECO:0000256" key="5">
    <source>
        <dbReference type="ARBA" id="ARBA00022670"/>
    </source>
</evidence>
<feature type="compositionally biased region" description="Basic and acidic residues" evidence="9">
    <location>
        <begin position="1"/>
        <end position="20"/>
    </location>
</feature>
<dbReference type="InterPro" id="IPR000383">
    <property type="entry name" value="Xaa-Pro-like_dom"/>
</dbReference>
<evidence type="ECO:0000256" key="7">
    <source>
        <dbReference type="ARBA" id="ARBA00022825"/>
    </source>
</evidence>
<dbReference type="EC" id="3.4.14.11" evidence="3"/>
<dbReference type="Proteomes" id="UP000011693">
    <property type="component" value="Unassembled WGS sequence"/>
</dbReference>
<dbReference type="GO" id="GO:0006508">
    <property type="term" value="P:proteolysis"/>
    <property type="evidence" value="ECO:0007669"/>
    <property type="project" value="UniProtKB-KW"/>
</dbReference>
<dbReference type="Pfam" id="PF08530">
    <property type="entry name" value="PepX_C"/>
    <property type="match status" value="1"/>
</dbReference>
<dbReference type="InterPro" id="IPR013736">
    <property type="entry name" value="Xaa-Pro_dipept_C"/>
</dbReference>
<evidence type="ECO:0000256" key="6">
    <source>
        <dbReference type="ARBA" id="ARBA00022801"/>
    </source>
</evidence>
<evidence type="ECO:0000256" key="2">
    <source>
        <dbReference type="ARBA" id="ARBA00010819"/>
    </source>
</evidence>
<evidence type="ECO:0000256" key="8">
    <source>
        <dbReference type="ARBA" id="ARBA00030045"/>
    </source>
</evidence>
<evidence type="ECO:0000256" key="3">
    <source>
        <dbReference type="ARBA" id="ARBA00012463"/>
    </source>
</evidence>
<gene>
    <name evidence="11" type="ORF">C482_18257</name>
</gene>
<dbReference type="GO" id="GO:0008239">
    <property type="term" value="F:dipeptidyl-peptidase activity"/>
    <property type="evidence" value="ECO:0007669"/>
    <property type="project" value="UniProtKB-EC"/>
</dbReference>
<feature type="domain" description="Xaa-Pro dipeptidyl-peptidase C-terminal" evidence="10">
    <location>
        <begin position="409"/>
        <end position="627"/>
    </location>
</feature>
<feature type="region of interest" description="Disordered" evidence="9">
    <location>
        <begin position="123"/>
        <end position="153"/>
    </location>
</feature>
<keyword evidence="5" id="KW-0645">Protease</keyword>
<organism evidence="11 12">
    <name type="scientific">Natrialba chahannaoensis JCM 10990</name>
    <dbReference type="NCBI Taxonomy" id="1227492"/>
    <lineage>
        <taxon>Archaea</taxon>
        <taxon>Methanobacteriati</taxon>
        <taxon>Methanobacteriota</taxon>
        <taxon>Stenosarchaea group</taxon>
        <taxon>Halobacteria</taxon>
        <taxon>Halobacteriales</taxon>
        <taxon>Natrialbaceae</taxon>
        <taxon>Natrialba</taxon>
    </lineage>
</organism>
<dbReference type="PATRIC" id="fig|1227492.4.peg.3628"/>
<sequence>MSIPRDGDGDGEERVRESGTTRRRVLQTAVATGAIAGATIPAAATDFDSVDAEPTFKDGRAQPVFGDDDVIRENYWVETSLDTDGTGEPDRVHVEIARPASTVNSDLQLPVVIEPSPYYGESQPAWGYSPNEELYEPDKPGRDLDGGPEDRSRAVYDDYSHLAEFTGSDGPQIGPSAFEDELLQCGFIWAYAASIGTEKSTGCPDVGGDTEIEGIRTVVDWLNGRADAYDAREGGQTVEADWTTGSAGMMGISYNGTLANGVAATGVDGLEAIVPIVAISNWYDYYRANGHVASRLDMGGLFDFIMSREGGERCESARELVENGQDRTTGNYNDWWHERNYLPDVENVDCGVLICHGLYDFNVETSNASKLVEQLRKHDKPYRMWLHQGGHSDPLHRGVDDEAWVDLLNRWYSYWLFDVENDVMDEPPITVEREAGSLAAEADWPHTDTEHVDLSFAPGGQTQGGLTLESPTGPPVTESLVDDPNIFIETHANADESDNRLVYTTEPLSEDVRLSGTVIPDLTLSFDEPAANVTALLVEYDADGEAEIVNRGWMNPQNRKSMSETFALHPPGRPYHVEFNLQAADRVFDAGSRLGIVLLSTDPGHGMLQPPETRVEISVDLSKSTVRLPIVGGEDAMSAALSE</sequence>
<keyword evidence="12" id="KW-1185">Reference proteome</keyword>
<evidence type="ECO:0000256" key="1">
    <source>
        <dbReference type="ARBA" id="ARBA00000123"/>
    </source>
</evidence>
<dbReference type="InterPro" id="IPR008252">
    <property type="entry name" value="Pept_S15_Xpro"/>
</dbReference>
<feature type="compositionally biased region" description="Basic and acidic residues" evidence="9">
    <location>
        <begin position="136"/>
        <end position="153"/>
    </location>
</feature>
<comment type="similarity">
    <text evidence="2">Belongs to the peptidase S15 family.</text>
</comment>
<evidence type="ECO:0000313" key="12">
    <source>
        <dbReference type="Proteomes" id="UP000011693"/>
    </source>
</evidence>
<dbReference type="OrthoDB" id="189882at2157"/>
<dbReference type="InterPro" id="IPR008979">
    <property type="entry name" value="Galactose-bd-like_sf"/>
</dbReference>
<reference evidence="11 12" key="1">
    <citation type="journal article" date="2014" name="PLoS Genet.">
        <title>Phylogenetically driven sequencing of extremely halophilic archaea reveals strategies for static and dynamic osmo-response.</title>
        <authorList>
            <person name="Becker E.A."/>
            <person name="Seitzer P.M."/>
            <person name="Tritt A."/>
            <person name="Larsen D."/>
            <person name="Krusor M."/>
            <person name="Yao A.I."/>
            <person name="Wu D."/>
            <person name="Madern D."/>
            <person name="Eisen J.A."/>
            <person name="Darling A.E."/>
            <person name="Facciotti M.T."/>
        </authorList>
    </citation>
    <scope>NUCLEOTIDE SEQUENCE [LARGE SCALE GENOMIC DNA]</scope>
    <source>
        <strain evidence="11 12">JCM 10990</strain>
    </source>
</reference>
<comment type="caution">
    <text evidence="11">The sequence shown here is derived from an EMBL/GenBank/DDBJ whole genome shotgun (WGS) entry which is preliminary data.</text>
</comment>
<dbReference type="Gene3D" id="2.60.120.260">
    <property type="entry name" value="Galactose-binding domain-like"/>
    <property type="match status" value="1"/>
</dbReference>
<evidence type="ECO:0000256" key="4">
    <source>
        <dbReference type="ARBA" id="ARBA00022438"/>
    </source>
</evidence>
<dbReference type="PRINTS" id="PR00923">
    <property type="entry name" value="LACTOPTASE"/>
</dbReference>
<dbReference type="PROSITE" id="PS51318">
    <property type="entry name" value="TAT"/>
    <property type="match status" value="1"/>
</dbReference>
<name>M0AAB9_9EURY</name>
<dbReference type="EMBL" id="AOIN01000096">
    <property type="protein sequence ID" value="ELY94278.1"/>
    <property type="molecule type" value="Genomic_DNA"/>
</dbReference>